<accession>A0AAE3ZX96</accession>
<proteinExistence type="inferred from homology"/>
<dbReference type="PRINTS" id="PR01438">
    <property type="entry name" value="UNVRSLSTRESS"/>
</dbReference>
<dbReference type="Proteomes" id="UP001183629">
    <property type="component" value="Unassembled WGS sequence"/>
</dbReference>
<name>A0AAE3ZX96_9ACTN</name>
<dbReference type="Pfam" id="PF00582">
    <property type="entry name" value="Usp"/>
    <property type="match status" value="2"/>
</dbReference>
<keyword evidence="4" id="KW-1185">Reference proteome</keyword>
<gene>
    <name evidence="3" type="ORF">J2S44_008004</name>
</gene>
<dbReference type="InterPro" id="IPR014729">
    <property type="entry name" value="Rossmann-like_a/b/a_fold"/>
</dbReference>
<feature type="domain" description="UspA" evidence="2">
    <location>
        <begin position="150"/>
        <end position="279"/>
    </location>
</feature>
<dbReference type="SUPFAM" id="SSF52402">
    <property type="entry name" value="Adenine nucleotide alpha hydrolases-like"/>
    <property type="match status" value="2"/>
</dbReference>
<dbReference type="PANTHER" id="PTHR46268">
    <property type="entry name" value="STRESS RESPONSE PROTEIN NHAX"/>
    <property type="match status" value="1"/>
</dbReference>
<dbReference type="InterPro" id="IPR006015">
    <property type="entry name" value="Universal_stress_UspA"/>
</dbReference>
<protein>
    <submittedName>
        <fullName evidence="3">Nucleotide-binding universal stress UspA family protein</fullName>
    </submittedName>
</protein>
<evidence type="ECO:0000313" key="4">
    <source>
        <dbReference type="Proteomes" id="UP001183629"/>
    </source>
</evidence>
<comment type="similarity">
    <text evidence="1">Belongs to the universal stress protein A family.</text>
</comment>
<dbReference type="InterPro" id="IPR006016">
    <property type="entry name" value="UspA"/>
</dbReference>
<organism evidence="3 4">
    <name type="scientific">Catenuloplanes niger</name>
    <dbReference type="NCBI Taxonomy" id="587534"/>
    <lineage>
        <taxon>Bacteria</taxon>
        <taxon>Bacillati</taxon>
        <taxon>Actinomycetota</taxon>
        <taxon>Actinomycetes</taxon>
        <taxon>Micromonosporales</taxon>
        <taxon>Micromonosporaceae</taxon>
        <taxon>Catenuloplanes</taxon>
    </lineage>
</organism>
<reference evidence="3 4" key="1">
    <citation type="submission" date="2023-07" db="EMBL/GenBank/DDBJ databases">
        <title>Sequencing the genomes of 1000 actinobacteria strains.</title>
        <authorList>
            <person name="Klenk H.-P."/>
        </authorList>
    </citation>
    <scope>NUCLEOTIDE SEQUENCE [LARGE SCALE GENOMIC DNA]</scope>
    <source>
        <strain evidence="3 4">DSM 44711</strain>
    </source>
</reference>
<dbReference type="AlphaFoldDB" id="A0AAE3ZX96"/>
<dbReference type="EMBL" id="JAVDYC010000001">
    <property type="protein sequence ID" value="MDR7327754.1"/>
    <property type="molecule type" value="Genomic_DNA"/>
</dbReference>
<evidence type="ECO:0000259" key="2">
    <source>
        <dbReference type="Pfam" id="PF00582"/>
    </source>
</evidence>
<sequence length="290" mass="29958">MSRTDHLTLGFDDSPGARTALHWALDEAARTGAALRLALVLDTPAVPAPVPYPVGWPDQAAMDVATAVLDRVTEAAAHSHPAVPVTRTVRRGAPARVLEDLSRTSRLLVLGSHGHGGFTGMLLGSTGVSVSAHAHCPVVVVRRHADPHGHVAVGLDGSPASRIALRFAARAAVSRGVPLHAVRVWTPPSPLWEPSGFDAAAVQAAETAALDKDLVDCPSTRITAEVVAGNPAGVLLAAARHAQLVVVGTRGHGGFTGMLLGSVSQHLLHHAPCPVAVVREPVPATPDVDH</sequence>
<dbReference type="Gene3D" id="3.40.50.620">
    <property type="entry name" value="HUPs"/>
    <property type="match status" value="2"/>
</dbReference>
<evidence type="ECO:0000256" key="1">
    <source>
        <dbReference type="ARBA" id="ARBA00008791"/>
    </source>
</evidence>
<dbReference type="PANTHER" id="PTHR46268:SF6">
    <property type="entry name" value="UNIVERSAL STRESS PROTEIN UP12"/>
    <property type="match status" value="1"/>
</dbReference>
<dbReference type="RefSeq" id="WP_310428354.1">
    <property type="nucleotide sequence ID" value="NZ_JAVDYC010000001.1"/>
</dbReference>
<comment type="caution">
    <text evidence="3">The sequence shown here is derived from an EMBL/GenBank/DDBJ whole genome shotgun (WGS) entry which is preliminary data.</text>
</comment>
<feature type="domain" description="UspA" evidence="2">
    <location>
        <begin position="6"/>
        <end position="142"/>
    </location>
</feature>
<evidence type="ECO:0000313" key="3">
    <source>
        <dbReference type="EMBL" id="MDR7327754.1"/>
    </source>
</evidence>